<sequence length="52" mass="5842">SQRENFTRTSRGFWTTGSGTSHISEQTVHFSSGYLAFCPKTPVDRHPSILKT</sequence>
<evidence type="ECO:0000313" key="1">
    <source>
        <dbReference type="EMBL" id="MED6232840.1"/>
    </source>
</evidence>
<keyword evidence="2" id="KW-1185">Reference proteome</keyword>
<comment type="caution">
    <text evidence="1">The sequence shown here is derived from an EMBL/GenBank/DDBJ whole genome shotgun (WGS) entry which is preliminary data.</text>
</comment>
<reference evidence="1 2" key="1">
    <citation type="submission" date="2021-07" db="EMBL/GenBank/DDBJ databases">
        <authorList>
            <person name="Palmer J.M."/>
        </authorList>
    </citation>
    <scope>NUCLEOTIDE SEQUENCE [LARGE SCALE GENOMIC DNA]</scope>
    <source>
        <strain evidence="1 2">AT_MEX2019</strain>
        <tissue evidence="1">Muscle</tissue>
    </source>
</reference>
<gene>
    <name evidence="1" type="ORF">ATANTOWER_003140</name>
</gene>
<feature type="non-terminal residue" evidence="1">
    <location>
        <position position="52"/>
    </location>
</feature>
<proteinExistence type="predicted"/>
<dbReference type="EMBL" id="JAHUTI010001327">
    <property type="protein sequence ID" value="MED6232840.1"/>
    <property type="molecule type" value="Genomic_DNA"/>
</dbReference>
<protein>
    <submittedName>
        <fullName evidence="1">Uncharacterized protein</fullName>
    </submittedName>
</protein>
<dbReference type="Proteomes" id="UP001345963">
    <property type="component" value="Unassembled WGS sequence"/>
</dbReference>
<feature type="non-terminal residue" evidence="1">
    <location>
        <position position="1"/>
    </location>
</feature>
<name>A0ABU7A5F0_9TELE</name>
<evidence type="ECO:0000313" key="2">
    <source>
        <dbReference type="Proteomes" id="UP001345963"/>
    </source>
</evidence>
<accession>A0ABU7A5F0</accession>
<organism evidence="1 2">
    <name type="scientific">Ataeniobius toweri</name>
    <dbReference type="NCBI Taxonomy" id="208326"/>
    <lineage>
        <taxon>Eukaryota</taxon>
        <taxon>Metazoa</taxon>
        <taxon>Chordata</taxon>
        <taxon>Craniata</taxon>
        <taxon>Vertebrata</taxon>
        <taxon>Euteleostomi</taxon>
        <taxon>Actinopterygii</taxon>
        <taxon>Neopterygii</taxon>
        <taxon>Teleostei</taxon>
        <taxon>Neoteleostei</taxon>
        <taxon>Acanthomorphata</taxon>
        <taxon>Ovalentaria</taxon>
        <taxon>Atherinomorphae</taxon>
        <taxon>Cyprinodontiformes</taxon>
        <taxon>Goodeidae</taxon>
        <taxon>Ataeniobius</taxon>
    </lineage>
</organism>